<dbReference type="EMBL" id="BNCO01000075">
    <property type="protein sequence ID" value="GIL65441.1"/>
    <property type="molecule type" value="Genomic_DNA"/>
</dbReference>
<feature type="compositionally biased region" description="Basic and acidic residues" evidence="1">
    <location>
        <begin position="430"/>
        <end position="439"/>
    </location>
</feature>
<dbReference type="Proteomes" id="UP000747399">
    <property type="component" value="Unassembled WGS sequence"/>
</dbReference>
<feature type="compositionally biased region" description="Pro residues" evidence="1">
    <location>
        <begin position="278"/>
        <end position="295"/>
    </location>
</feature>
<proteinExistence type="predicted"/>
<feature type="compositionally biased region" description="Low complexity" evidence="1">
    <location>
        <begin position="461"/>
        <end position="478"/>
    </location>
</feature>
<dbReference type="GO" id="GO:0005737">
    <property type="term" value="C:cytoplasm"/>
    <property type="evidence" value="ECO:0007669"/>
    <property type="project" value="TreeGrafter"/>
</dbReference>
<feature type="domain" description="FAD dependent oxidoreductase" evidence="2">
    <location>
        <begin position="167"/>
        <end position="225"/>
    </location>
</feature>
<dbReference type="Pfam" id="PF01266">
    <property type="entry name" value="DAO"/>
    <property type="match status" value="2"/>
</dbReference>
<sequence>MTMVNQLETYSGFHVKEVQSDRGARSSKFSVKIYENIIFGGCAQHRYWGVCQQSYPIGGRPDNLRDFSGAKGRVSIRFPIPHDWRITRLHPCATMAAATIINVTDVNRLGATNAAAGNCADGPAASAKSGDATFPSSEVFAGVSSGSTVSGSRSSTFQRRQHDAVHFAVVGAGLAGVATAWHLMRRCPRDRPVVIDLYDAAGIAAGGSGAAAGLLHPYNPRGKLLWRGEDAMAVALELVDAAEAAMVAVAAQPGALGPPTLAGSDRASHRPSSSLMLPSPPPTPPPPSPSLTLPSPPTVFMNAADSLCSETASTLQELAGLTQSNAAVDQRRLKRFVWPSGLVRPAANSKQATDFAKAAAAAAVKASGGATDESDGSGSGNAAPAALRAVTTNELQALVPGLVVHIPGEGRGQEEMGGAGGEGGFITREGGGRGREKGRSRSTSTAGAEAVAAGPDGGHGETSSSSSSTNSSSGNVRGNNRRSRRAAKAAAVAAAVATHEAAEAVVADVAGLLIPKGMVLDVGIYLRALWRACQLEAEARGDGSLARLRYKRVESLERLRWWAGTLEQSEEEERTATRTAGEEGCCVGRYDAVVVAAGAAAATIDEVKKAQLPLQLCQGLTLVMRPPLPQPSPSPRGPAPAPEPEKPSLPGKGPLGPSQSRQLADFGYPADSPSLLGQPYMAAQGPMQLVVGATKSYGWTPEAALAACARSEYADKEGEVSVSDRSATETEKDAAVESLRVAACGVWTPLASWRIATIREGVRALPPRTTHGSLPLLGRLVSGRPWWLVAGLGSRGLVYHGWLAQLTVDAIMYDSEDMIPKELTAWRGVAAATAVFETP</sequence>
<keyword evidence="4" id="KW-1185">Reference proteome</keyword>
<accession>A0A8J4BU42</accession>
<comment type="caution">
    <text evidence="3">The sequence shown here is derived from an EMBL/GenBank/DDBJ whole genome shotgun (WGS) entry which is preliminary data.</text>
</comment>
<feature type="region of interest" description="Disordered" evidence="1">
    <location>
        <begin position="625"/>
        <end position="668"/>
    </location>
</feature>
<feature type="compositionally biased region" description="Low complexity" evidence="1">
    <location>
        <begin position="648"/>
        <end position="658"/>
    </location>
</feature>
<dbReference type="InterPro" id="IPR036188">
    <property type="entry name" value="FAD/NAD-bd_sf"/>
</dbReference>
<dbReference type="Gene3D" id="3.50.50.60">
    <property type="entry name" value="FAD/NAD(P)-binding domain"/>
    <property type="match status" value="1"/>
</dbReference>
<evidence type="ECO:0000313" key="3">
    <source>
        <dbReference type="EMBL" id="GIL65441.1"/>
    </source>
</evidence>
<gene>
    <name evidence="3" type="ORF">Vafri_19192</name>
</gene>
<reference evidence="3" key="1">
    <citation type="journal article" date="2021" name="Proc. Natl. Acad. Sci. U.S.A.">
        <title>Three genomes in the algal genus Volvox reveal the fate of a haploid sex-determining region after a transition to homothallism.</title>
        <authorList>
            <person name="Yamamoto K."/>
            <person name="Hamaji T."/>
            <person name="Kawai-Toyooka H."/>
            <person name="Matsuzaki R."/>
            <person name="Takahashi F."/>
            <person name="Nishimura Y."/>
            <person name="Kawachi M."/>
            <person name="Noguchi H."/>
            <person name="Minakuchi Y."/>
            <person name="Umen J.G."/>
            <person name="Toyoda A."/>
            <person name="Nozaki H."/>
        </authorList>
    </citation>
    <scope>NUCLEOTIDE SEQUENCE</scope>
    <source>
        <strain evidence="3">NIES-3780</strain>
    </source>
</reference>
<dbReference type="InterPro" id="IPR006076">
    <property type="entry name" value="FAD-dep_OxRdtase"/>
</dbReference>
<feature type="domain" description="FAD dependent oxidoreductase" evidence="2">
    <location>
        <begin position="497"/>
        <end position="809"/>
    </location>
</feature>
<dbReference type="AlphaFoldDB" id="A0A8J4BU42"/>
<name>A0A8J4BU42_9CHLO</name>
<evidence type="ECO:0000256" key="1">
    <source>
        <dbReference type="SAM" id="MobiDB-lite"/>
    </source>
</evidence>
<feature type="compositionally biased region" description="Gly residues" evidence="1">
    <location>
        <begin position="415"/>
        <end position="424"/>
    </location>
</feature>
<feature type="region of interest" description="Disordered" evidence="1">
    <location>
        <begin position="256"/>
        <end position="295"/>
    </location>
</feature>
<dbReference type="PANTHER" id="PTHR13847">
    <property type="entry name" value="SARCOSINE DEHYDROGENASE-RELATED"/>
    <property type="match status" value="1"/>
</dbReference>
<organism evidence="3 4">
    <name type="scientific">Volvox africanus</name>
    <dbReference type="NCBI Taxonomy" id="51714"/>
    <lineage>
        <taxon>Eukaryota</taxon>
        <taxon>Viridiplantae</taxon>
        <taxon>Chlorophyta</taxon>
        <taxon>core chlorophytes</taxon>
        <taxon>Chlorophyceae</taxon>
        <taxon>CS clade</taxon>
        <taxon>Chlamydomonadales</taxon>
        <taxon>Volvocaceae</taxon>
        <taxon>Volvox</taxon>
    </lineage>
</organism>
<dbReference type="SUPFAM" id="SSF51971">
    <property type="entry name" value="Nucleotide-binding domain"/>
    <property type="match status" value="1"/>
</dbReference>
<evidence type="ECO:0000313" key="4">
    <source>
        <dbReference type="Proteomes" id="UP000747399"/>
    </source>
</evidence>
<protein>
    <recommendedName>
        <fullName evidence="2">FAD dependent oxidoreductase domain-containing protein</fullName>
    </recommendedName>
</protein>
<feature type="region of interest" description="Disordered" evidence="1">
    <location>
        <begin position="409"/>
        <end position="484"/>
    </location>
</feature>
<evidence type="ECO:0000259" key="2">
    <source>
        <dbReference type="Pfam" id="PF01266"/>
    </source>
</evidence>
<dbReference type="PANTHER" id="PTHR13847:SF261">
    <property type="entry name" value="FAD-DEPENDENT OXIDOREDUCTASE FAMILY PROTEIN"/>
    <property type="match status" value="1"/>
</dbReference>
<feature type="compositionally biased region" description="Pro residues" evidence="1">
    <location>
        <begin position="626"/>
        <end position="642"/>
    </location>
</feature>